<dbReference type="EMBL" id="JABFAE010000006">
    <property type="protein sequence ID" value="MBA0829507.1"/>
    <property type="molecule type" value="Genomic_DNA"/>
</dbReference>
<dbReference type="InterPro" id="IPR021109">
    <property type="entry name" value="Peptidase_aspartic_dom_sf"/>
</dbReference>
<feature type="region of interest" description="Disordered" evidence="1">
    <location>
        <begin position="73"/>
        <end position="123"/>
    </location>
</feature>
<keyword evidence="3" id="KW-1185">Reference proteome</keyword>
<sequence length="282" mass="31667">MTIETWEELQKELKKQFYLQYVKEDSWAKLCRLMQQGIDELKPWVKQELCQQGMTKLTIAMIKAKSFVELSPKKNKFKSSKPKEMDNSKGDHEEKGQVKNCNEGNDKTSGNRKPHNGKWKPNNKLNRPMKCFLCDGPRMKGFMYVDINIAGQRKSAFVDMGASDLFISKKVVGKLNLLVIKATKKIKMVNFNEFSTVGVAQGVELQIGPWKDMRDGTNVLLAIQLAKDVPCGGNIGLVDQSVTKTLFGNTRGVETDMNPIESSMGLSSRREAGCASNFGKKC</sequence>
<evidence type="ECO:0000313" key="3">
    <source>
        <dbReference type="Proteomes" id="UP000593575"/>
    </source>
</evidence>
<protein>
    <submittedName>
        <fullName evidence="2">Uncharacterized protein</fullName>
    </submittedName>
</protein>
<dbReference type="Pfam" id="PF13650">
    <property type="entry name" value="Asp_protease_2"/>
    <property type="match status" value="1"/>
</dbReference>
<dbReference type="SUPFAM" id="SSF50630">
    <property type="entry name" value="Acid proteases"/>
    <property type="match status" value="1"/>
</dbReference>
<comment type="caution">
    <text evidence="2">The sequence shown here is derived from an EMBL/GenBank/DDBJ whole genome shotgun (WGS) entry which is preliminary data.</text>
</comment>
<reference evidence="2 3" key="1">
    <citation type="journal article" date="2019" name="Genome Biol. Evol.">
        <title>Insights into the evolution of the New World diploid cottons (Gossypium, subgenus Houzingenia) based on genome sequencing.</title>
        <authorList>
            <person name="Grover C.E."/>
            <person name="Arick M.A. 2nd"/>
            <person name="Thrash A."/>
            <person name="Conover J.L."/>
            <person name="Sanders W.S."/>
            <person name="Peterson D.G."/>
            <person name="Frelichowski J.E."/>
            <person name="Scheffler J.A."/>
            <person name="Scheffler B.E."/>
            <person name="Wendel J.F."/>
        </authorList>
    </citation>
    <scope>NUCLEOTIDE SEQUENCE [LARGE SCALE GENOMIC DNA]</scope>
    <source>
        <strain evidence="2">6</strain>
        <tissue evidence="2">Leaf</tissue>
    </source>
</reference>
<evidence type="ECO:0000256" key="1">
    <source>
        <dbReference type="SAM" id="MobiDB-lite"/>
    </source>
</evidence>
<name>A0A7J9J5B6_9ROSI</name>
<dbReference type="Gene3D" id="2.40.70.10">
    <property type="entry name" value="Acid Proteases"/>
    <property type="match status" value="1"/>
</dbReference>
<dbReference type="AlphaFoldDB" id="A0A7J9J5B6"/>
<gene>
    <name evidence="2" type="ORF">Goarm_014112</name>
</gene>
<dbReference type="CDD" id="cd00303">
    <property type="entry name" value="retropepsin_like"/>
    <property type="match status" value="1"/>
</dbReference>
<feature type="compositionally biased region" description="Basic and acidic residues" evidence="1">
    <location>
        <begin position="81"/>
        <end position="97"/>
    </location>
</feature>
<organism evidence="2 3">
    <name type="scientific">Gossypium armourianum</name>
    <dbReference type="NCBI Taxonomy" id="34283"/>
    <lineage>
        <taxon>Eukaryota</taxon>
        <taxon>Viridiplantae</taxon>
        <taxon>Streptophyta</taxon>
        <taxon>Embryophyta</taxon>
        <taxon>Tracheophyta</taxon>
        <taxon>Spermatophyta</taxon>
        <taxon>Magnoliopsida</taxon>
        <taxon>eudicotyledons</taxon>
        <taxon>Gunneridae</taxon>
        <taxon>Pentapetalae</taxon>
        <taxon>rosids</taxon>
        <taxon>malvids</taxon>
        <taxon>Malvales</taxon>
        <taxon>Malvaceae</taxon>
        <taxon>Malvoideae</taxon>
        <taxon>Gossypium</taxon>
    </lineage>
</organism>
<evidence type="ECO:0000313" key="2">
    <source>
        <dbReference type="EMBL" id="MBA0829507.1"/>
    </source>
</evidence>
<dbReference type="Proteomes" id="UP000593575">
    <property type="component" value="Unassembled WGS sequence"/>
</dbReference>
<proteinExistence type="predicted"/>
<accession>A0A7J9J5B6</accession>